<comment type="caution">
    <text evidence="2">The sequence shown here is derived from an EMBL/GenBank/DDBJ whole genome shotgun (WGS) entry which is preliminary data.</text>
</comment>
<feature type="chain" id="PRO_5019525791" evidence="1">
    <location>
        <begin position="22"/>
        <end position="451"/>
    </location>
</feature>
<dbReference type="Gene3D" id="2.50.20.10">
    <property type="entry name" value="Lipoprotein localisation LolA/LolB/LppX"/>
    <property type="match status" value="1"/>
</dbReference>
<gene>
    <name evidence="2" type="ORF">D3872_17585</name>
</gene>
<proteinExistence type="predicted"/>
<dbReference type="EMBL" id="QYUP01000129">
    <property type="protein sequence ID" value="RJG14490.1"/>
    <property type="molecule type" value="Genomic_DNA"/>
</dbReference>
<accession>A0A418XPU5</accession>
<dbReference type="Proteomes" id="UP000284006">
    <property type="component" value="Unassembled WGS sequence"/>
</dbReference>
<evidence type="ECO:0000313" key="3">
    <source>
        <dbReference type="Proteomes" id="UP000284006"/>
    </source>
</evidence>
<keyword evidence="3" id="KW-1185">Reference proteome</keyword>
<name>A0A418XPU5_9BURK</name>
<organism evidence="2 3">
    <name type="scientific">Massilia cavernae</name>
    <dbReference type="NCBI Taxonomy" id="2320864"/>
    <lineage>
        <taxon>Bacteria</taxon>
        <taxon>Pseudomonadati</taxon>
        <taxon>Pseudomonadota</taxon>
        <taxon>Betaproteobacteria</taxon>
        <taxon>Burkholderiales</taxon>
        <taxon>Oxalobacteraceae</taxon>
        <taxon>Telluria group</taxon>
        <taxon>Massilia</taxon>
    </lineage>
</organism>
<evidence type="ECO:0000256" key="1">
    <source>
        <dbReference type="SAM" id="SignalP"/>
    </source>
</evidence>
<dbReference type="CDD" id="cd16329">
    <property type="entry name" value="LolA_like"/>
    <property type="match status" value="1"/>
</dbReference>
<feature type="signal peptide" evidence="1">
    <location>
        <begin position="1"/>
        <end position="21"/>
    </location>
</feature>
<dbReference type="Pfam" id="PF07044">
    <property type="entry name" value="DUF1329"/>
    <property type="match status" value="1"/>
</dbReference>
<reference evidence="2 3" key="1">
    <citation type="submission" date="2018-09" db="EMBL/GenBank/DDBJ databases">
        <authorList>
            <person name="Zhu H."/>
        </authorList>
    </citation>
    <scope>NUCLEOTIDE SEQUENCE [LARGE SCALE GENOMIC DNA]</scope>
    <source>
        <strain evidence="2 3">K1S02-61</strain>
    </source>
</reference>
<dbReference type="OrthoDB" id="6751304at2"/>
<evidence type="ECO:0000313" key="2">
    <source>
        <dbReference type="EMBL" id="RJG14490.1"/>
    </source>
</evidence>
<dbReference type="InterPro" id="IPR010752">
    <property type="entry name" value="DUF1329"/>
</dbReference>
<dbReference type="AlphaFoldDB" id="A0A418XPU5"/>
<keyword evidence="1" id="KW-0732">Signal</keyword>
<sequence length="451" mass="50463">MKNSRILLVLGGIAMVGGVHAAVPVEEAKQLGTSLTWIGAEKSGNSAGTIPEYTGGLGTPPAGYDRKNPGHRPDPFGNEKPTLTIDAKNVDKYADKLTEGTKALIKKYPTFRVDVYPTHRTAAVPKYVRDNTLKNALNCKTTNAGEAVDGCHGGVPFPIPKDGYEAMWNHLLRFGGFSYFVTQRTYYVDSSGKKVMTGQNDIHQEYPYYDPNKTSTDKYWMISWTSTAPSRIAGDAVTLIDPMSFVTDSRKAWQYLPGQRRVKLAPELAADTPMAQSAGANTYDDMALFAGRMDRFNFKLLGKKEMYIPYNSYKLNDPKSCPDDKVVTPNHLNPECIRWELHRVWVVEANLKPGKRHVYSKRVFYWDEDTFNAGASDQYDASGKLYRVGFNYMIQRYETPAPTADTYGHYDLVNGIYVINSLAAETKGYFDVPQQSARWWTADGLSARGLR</sequence>
<dbReference type="RefSeq" id="WP_119812028.1">
    <property type="nucleotide sequence ID" value="NZ_QYUP01000129.1"/>
</dbReference>
<protein>
    <submittedName>
        <fullName evidence="2">DUF1329 domain-containing protein</fullName>
    </submittedName>
</protein>